<dbReference type="EMBL" id="CAFBMR010000188">
    <property type="protein sequence ID" value="CAB4934959.1"/>
    <property type="molecule type" value="Genomic_DNA"/>
</dbReference>
<proteinExistence type="predicted"/>
<gene>
    <name evidence="1" type="ORF">UFOPK3610_02148</name>
</gene>
<organism evidence="1">
    <name type="scientific">freshwater metagenome</name>
    <dbReference type="NCBI Taxonomy" id="449393"/>
    <lineage>
        <taxon>unclassified sequences</taxon>
        <taxon>metagenomes</taxon>
        <taxon>ecological metagenomes</taxon>
    </lineage>
</organism>
<protein>
    <submittedName>
        <fullName evidence="1">Unannotated protein</fullName>
    </submittedName>
</protein>
<reference evidence="1" key="1">
    <citation type="submission" date="2020-05" db="EMBL/GenBank/DDBJ databases">
        <authorList>
            <person name="Chiriac C."/>
            <person name="Salcher M."/>
            <person name="Ghai R."/>
            <person name="Kavagutti S V."/>
        </authorList>
    </citation>
    <scope>NUCLEOTIDE SEQUENCE</scope>
</reference>
<dbReference type="AlphaFoldDB" id="A0A6J7IVR3"/>
<name>A0A6J7IVR3_9ZZZZ</name>
<evidence type="ECO:0000313" key="1">
    <source>
        <dbReference type="EMBL" id="CAB4934959.1"/>
    </source>
</evidence>
<accession>A0A6J7IVR3</accession>
<sequence length="84" mass="9534">MNAGAIWTSISDLHPHQNLRWRLLGVGDVDYPVAILVENARIEKFVFGIVSSACRISRDKVVIRELALWVVVAHLQPRMRRCGI</sequence>